<sequence length="106" mass="11948">MGKKEEPETSKSVPFKQFSKFYPKKNSNDTTLHPSLEGSPDNESETRSALADQRRLSPPRISPLISPRISPLISLLITARRVRRFHVLRGPDPQNIRPSDNNRSGA</sequence>
<dbReference type="EMBL" id="ATLV01020853">
    <property type="status" value="NOT_ANNOTATED_CDS"/>
    <property type="molecule type" value="Genomic_DNA"/>
</dbReference>
<proteinExistence type="predicted"/>
<evidence type="ECO:0000313" key="2">
    <source>
        <dbReference type="EMBL" id="KFB45866.1"/>
    </source>
</evidence>
<dbReference type="VEuPathDB" id="VectorBase:ASIC013824"/>
<name>A0A084W6M2_ANOSI</name>
<accession>A0A084W6M2</accession>
<dbReference type="AlphaFoldDB" id="A0A084W6M2"/>
<feature type="compositionally biased region" description="Low complexity" evidence="1">
    <location>
        <begin position="56"/>
        <end position="66"/>
    </location>
</feature>
<evidence type="ECO:0000313" key="3">
    <source>
        <dbReference type="EnsemblMetazoa" id="ASIC013824-PA"/>
    </source>
</evidence>
<dbReference type="EnsemblMetazoa" id="ASIC013824-RA">
    <property type="protein sequence ID" value="ASIC013824-PA"/>
    <property type="gene ID" value="ASIC013824"/>
</dbReference>
<reference evidence="2 4" key="1">
    <citation type="journal article" date="2014" name="BMC Genomics">
        <title>Genome sequence of Anopheles sinensis provides insight into genetics basis of mosquito competence for malaria parasites.</title>
        <authorList>
            <person name="Zhou D."/>
            <person name="Zhang D."/>
            <person name="Ding G."/>
            <person name="Shi L."/>
            <person name="Hou Q."/>
            <person name="Ye Y."/>
            <person name="Xu Y."/>
            <person name="Zhou H."/>
            <person name="Xiong C."/>
            <person name="Li S."/>
            <person name="Yu J."/>
            <person name="Hong S."/>
            <person name="Yu X."/>
            <person name="Zou P."/>
            <person name="Chen C."/>
            <person name="Chang X."/>
            <person name="Wang W."/>
            <person name="Lv Y."/>
            <person name="Sun Y."/>
            <person name="Ma L."/>
            <person name="Shen B."/>
            <person name="Zhu C."/>
        </authorList>
    </citation>
    <scope>NUCLEOTIDE SEQUENCE [LARGE SCALE GENOMIC DNA]</scope>
</reference>
<organism evidence="2">
    <name type="scientific">Anopheles sinensis</name>
    <name type="common">Mosquito</name>
    <dbReference type="NCBI Taxonomy" id="74873"/>
    <lineage>
        <taxon>Eukaryota</taxon>
        <taxon>Metazoa</taxon>
        <taxon>Ecdysozoa</taxon>
        <taxon>Arthropoda</taxon>
        <taxon>Hexapoda</taxon>
        <taxon>Insecta</taxon>
        <taxon>Pterygota</taxon>
        <taxon>Neoptera</taxon>
        <taxon>Endopterygota</taxon>
        <taxon>Diptera</taxon>
        <taxon>Nematocera</taxon>
        <taxon>Culicoidea</taxon>
        <taxon>Culicidae</taxon>
        <taxon>Anophelinae</taxon>
        <taxon>Anopheles</taxon>
    </lineage>
</organism>
<feature type="compositionally biased region" description="Polar residues" evidence="1">
    <location>
        <begin position="96"/>
        <end position="106"/>
    </location>
</feature>
<gene>
    <name evidence="2" type="ORF">ZHAS_00013824</name>
</gene>
<reference evidence="3" key="2">
    <citation type="submission" date="2020-05" db="UniProtKB">
        <authorList>
            <consortium name="EnsemblMetazoa"/>
        </authorList>
    </citation>
    <scope>IDENTIFICATION</scope>
</reference>
<keyword evidence="4" id="KW-1185">Reference proteome</keyword>
<protein>
    <submittedName>
        <fullName evidence="2 3">Phosphoesterase RecJ domain-containing protein</fullName>
    </submittedName>
</protein>
<feature type="region of interest" description="Disordered" evidence="1">
    <location>
        <begin position="86"/>
        <end position="106"/>
    </location>
</feature>
<dbReference type="Proteomes" id="UP000030765">
    <property type="component" value="Unassembled WGS sequence"/>
</dbReference>
<feature type="region of interest" description="Disordered" evidence="1">
    <location>
        <begin position="1"/>
        <end position="66"/>
    </location>
</feature>
<dbReference type="EMBL" id="KE525308">
    <property type="protein sequence ID" value="KFB45866.1"/>
    <property type="molecule type" value="Genomic_DNA"/>
</dbReference>
<evidence type="ECO:0000256" key="1">
    <source>
        <dbReference type="SAM" id="MobiDB-lite"/>
    </source>
</evidence>
<evidence type="ECO:0000313" key="4">
    <source>
        <dbReference type="Proteomes" id="UP000030765"/>
    </source>
</evidence>